<proteinExistence type="predicted"/>
<protein>
    <submittedName>
        <fullName evidence="3">Uncharacterized protein</fullName>
    </submittedName>
</protein>
<dbReference type="Proteomes" id="UP000494178">
    <property type="component" value="Unassembled WGS sequence"/>
</dbReference>
<dbReference type="EMBL" id="BLAN01000004">
    <property type="protein sequence ID" value="GET07445.1"/>
    <property type="molecule type" value="Genomic_DNA"/>
</dbReference>
<evidence type="ECO:0000256" key="1">
    <source>
        <dbReference type="SAM" id="MobiDB-lite"/>
    </source>
</evidence>
<dbReference type="EMBL" id="BLAM01000119">
    <property type="protein sequence ID" value="GET06169.1"/>
    <property type="molecule type" value="Genomic_DNA"/>
</dbReference>
<gene>
    <name evidence="3" type="ORF">SY111_00690</name>
    <name evidence="2" type="ORF">SY212_11990</name>
</gene>
<evidence type="ECO:0000313" key="3">
    <source>
        <dbReference type="EMBL" id="GET07445.1"/>
    </source>
</evidence>
<comment type="caution">
    <text evidence="3">The sequence shown here is derived from an EMBL/GenBank/DDBJ whole genome shotgun (WGS) entry which is preliminary data.</text>
</comment>
<evidence type="ECO:0000313" key="2">
    <source>
        <dbReference type="EMBL" id="GET06169.1"/>
    </source>
</evidence>
<sequence>MVRINGSVDRKITFNSKSLETLEVLAKYVESQNEDSLHKMILEGNFEWGVSTSSLIRFAINFTHEMLVNAPEQDYQKRLEELRAKGADVGNDQKTTTSLEYKDLKPLFNNNELQTYLLLSIYQMIMDPNWVIGELTSYHGEQEDNTQRELIGKISQLIQMDTARGQTIKSTRQNKKKHRNNQ</sequence>
<dbReference type="RefSeq" id="WP_172576529.1">
    <property type="nucleotide sequence ID" value="NZ_BLAM01000119.1"/>
</dbReference>
<feature type="compositionally biased region" description="Basic residues" evidence="1">
    <location>
        <begin position="172"/>
        <end position="182"/>
    </location>
</feature>
<name>A0A6F9XQI9_9LACO</name>
<reference evidence="3" key="1">
    <citation type="submission" date="2019-10" db="EMBL/GenBank/DDBJ databases">
        <title>Lactobacillus agilis SY111 Whole Genome Sequencing Project.</title>
        <authorList>
            <person name="Suzuki S."/>
            <person name="Endo A."/>
            <person name="Maeno S."/>
            <person name="Shiwa Y."/>
            <person name="Matsutani M."/>
            <person name="Kajikawa A."/>
        </authorList>
    </citation>
    <scope>NUCLEOTIDE SEQUENCE</scope>
    <source>
        <strain evidence="3">SY111</strain>
    </source>
</reference>
<organism evidence="3">
    <name type="scientific">Ligilactobacillus agilis</name>
    <dbReference type="NCBI Taxonomy" id="1601"/>
    <lineage>
        <taxon>Bacteria</taxon>
        <taxon>Bacillati</taxon>
        <taxon>Bacillota</taxon>
        <taxon>Bacilli</taxon>
        <taxon>Lactobacillales</taxon>
        <taxon>Lactobacillaceae</taxon>
        <taxon>Ligilactobacillus</taxon>
    </lineage>
</organism>
<reference evidence="2" key="2">
    <citation type="submission" date="2019-10" db="EMBL/GenBank/DDBJ databases">
        <title>Lactobacillus agilis SY212 Whole Genome Sequencing Project.</title>
        <authorList>
            <person name="Suzuki S."/>
            <person name="Endo A."/>
            <person name="Maeno S."/>
            <person name="Shiwa Y."/>
            <person name="Matsutani M."/>
            <person name="Kajikawa A."/>
        </authorList>
    </citation>
    <scope>NUCLEOTIDE SEQUENCE</scope>
    <source>
        <strain evidence="2">SY212</strain>
    </source>
</reference>
<dbReference type="AlphaFoldDB" id="A0A6F9XQI9"/>
<dbReference type="Proteomes" id="UP000494265">
    <property type="component" value="Unassembled WGS sequence"/>
</dbReference>
<feature type="region of interest" description="Disordered" evidence="1">
    <location>
        <begin position="163"/>
        <end position="182"/>
    </location>
</feature>
<accession>A0A6F9XQI9</accession>